<evidence type="ECO:0000256" key="2">
    <source>
        <dbReference type="SAM" id="SignalP"/>
    </source>
</evidence>
<name>A0A553PB74_TIGCA</name>
<dbReference type="Proteomes" id="UP000318571">
    <property type="component" value="Chromosome 2"/>
</dbReference>
<reference evidence="3 4" key="1">
    <citation type="journal article" date="2018" name="Nat. Ecol. Evol.">
        <title>Genomic signatures of mitonuclear coevolution across populations of Tigriopus californicus.</title>
        <authorList>
            <person name="Barreto F.S."/>
            <person name="Watson E.T."/>
            <person name="Lima T.G."/>
            <person name="Willett C.S."/>
            <person name="Edmands S."/>
            <person name="Li W."/>
            <person name="Burton R.S."/>
        </authorList>
    </citation>
    <scope>NUCLEOTIDE SEQUENCE [LARGE SCALE GENOMIC DNA]</scope>
    <source>
        <strain evidence="3 4">San Diego</strain>
    </source>
</reference>
<evidence type="ECO:0000256" key="1">
    <source>
        <dbReference type="SAM" id="Coils"/>
    </source>
</evidence>
<keyword evidence="1" id="KW-0175">Coiled coil</keyword>
<dbReference type="AlphaFoldDB" id="A0A553PB74"/>
<comment type="caution">
    <text evidence="3">The sequence shown here is derived from an EMBL/GenBank/DDBJ whole genome shotgun (WGS) entry which is preliminary data.</text>
</comment>
<gene>
    <name evidence="3" type="ORF">TCAL_14615</name>
</gene>
<protein>
    <submittedName>
        <fullName evidence="3">Uncharacterized protein</fullName>
    </submittedName>
</protein>
<evidence type="ECO:0000313" key="3">
    <source>
        <dbReference type="EMBL" id="TRY74927.1"/>
    </source>
</evidence>
<keyword evidence="4" id="KW-1185">Reference proteome</keyword>
<proteinExistence type="predicted"/>
<dbReference type="EMBL" id="VCGU01000005">
    <property type="protein sequence ID" value="TRY74927.1"/>
    <property type="molecule type" value="Genomic_DNA"/>
</dbReference>
<feature type="chain" id="PRO_5022067688" evidence="2">
    <location>
        <begin position="24"/>
        <end position="183"/>
    </location>
</feature>
<organism evidence="3 4">
    <name type="scientific">Tigriopus californicus</name>
    <name type="common">Marine copepod</name>
    <dbReference type="NCBI Taxonomy" id="6832"/>
    <lineage>
        <taxon>Eukaryota</taxon>
        <taxon>Metazoa</taxon>
        <taxon>Ecdysozoa</taxon>
        <taxon>Arthropoda</taxon>
        <taxon>Crustacea</taxon>
        <taxon>Multicrustacea</taxon>
        <taxon>Hexanauplia</taxon>
        <taxon>Copepoda</taxon>
        <taxon>Harpacticoida</taxon>
        <taxon>Harpacticidae</taxon>
        <taxon>Tigriopus</taxon>
    </lineage>
</organism>
<feature type="coiled-coil region" evidence="1">
    <location>
        <begin position="93"/>
        <end position="120"/>
    </location>
</feature>
<feature type="signal peptide" evidence="2">
    <location>
        <begin position="1"/>
        <end position="23"/>
    </location>
</feature>
<evidence type="ECO:0000313" key="4">
    <source>
        <dbReference type="Proteomes" id="UP000318571"/>
    </source>
</evidence>
<accession>A0A553PB74</accession>
<sequence>MKTNVRVGFLLILLDFLLPMSCGVDILKPAEAEFVIFYTVGKHDSVIRHRRFIADRGLSANLHALLFFTGYRTGIRVNDLYDRVFGNEGTMERKRVMAEIKALEKNATRIQNELDSATLGHLEEIMSLQKNVTLLRDAHRQEILEVLELSEDDNDVLVVDEGCFDFLDDMTEDPKCDIWTILF</sequence>
<keyword evidence="2" id="KW-0732">Signal</keyword>